<evidence type="ECO:0000313" key="8">
    <source>
        <dbReference type="Proteomes" id="UP000812287"/>
    </source>
</evidence>
<dbReference type="GO" id="GO:0071949">
    <property type="term" value="F:FAD binding"/>
    <property type="evidence" value="ECO:0007669"/>
    <property type="project" value="InterPro"/>
</dbReference>
<dbReference type="Gene3D" id="3.30.465.10">
    <property type="match status" value="1"/>
</dbReference>
<dbReference type="SUPFAM" id="SSF56176">
    <property type="entry name" value="FAD-binding/transporter-associated domain-like"/>
    <property type="match status" value="1"/>
</dbReference>
<organism evidence="7 8">
    <name type="scientific">Guyanagaster necrorhizus</name>
    <dbReference type="NCBI Taxonomy" id="856835"/>
    <lineage>
        <taxon>Eukaryota</taxon>
        <taxon>Fungi</taxon>
        <taxon>Dikarya</taxon>
        <taxon>Basidiomycota</taxon>
        <taxon>Agaricomycotina</taxon>
        <taxon>Agaricomycetes</taxon>
        <taxon>Agaricomycetidae</taxon>
        <taxon>Agaricales</taxon>
        <taxon>Marasmiineae</taxon>
        <taxon>Physalacriaceae</taxon>
        <taxon>Guyanagaster</taxon>
    </lineage>
</organism>
<evidence type="ECO:0000256" key="5">
    <source>
        <dbReference type="SAM" id="SignalP"/>
    </source>
</evidence>
<dbReference type="RefSeq" id="XP_043038906.1">
    <property type="nucleotide sequence ID" value="XM_043188162.1"/>
</dbReference>
<evidence type="ECO:0000313" key="7">
    <source>
        <dbReference type="EMBL" id="KAG7445406.1"/>
    </source>
</evidence>
<dbReference type="InterPro" id="IPR016166">
    <property type="entry name" value="FAD-bd_PCMH"/>
</dbReference>
<evidence type="ECO:0000256" key="1">
    <source>
        <dbReference type="ARBA" id="ARBA00005466"/>
    </source>
</evidence>
<dbReference type="EMBL" id="MU250537">
    <property type="protein sequence ID" value="KAG7445406.1"/>
    <property type="molecule type" value="Genomic_DNA"/>
</dbReference>
<keyword evidence="2" id="KW-0285">Flavoprotein</keyword>
<dbReference type="InterPro" id="IPR016169">
    <property type="entry name" value="FAD-bd_PCMH_sub2"/>
</dbReference>
<keyword evidence="5" id="KW-0732">Signal</keyword>
<keyword evidence="8" id="KW-1185">Reference proteome</keyword>
<evidence type="ECO:0000256" key="3">
    <source>
        <dbReference type="ARBA" id="ARBA00022827"/>
    </source>
</evidence>
<sequence>MLLVTPFVLTLLGTMLGLEVCHRIAGKVSSATDLYYPGSTSYAADNKHYAISSSQASMCSVEPGSAEDLGIILGILGETNTRFGVKGGGHATNQGFSSTTGVQIAMTRFNEVTYDCTTQTAVIGAGNIWDDVYKILNAQGVNVLGARVSGIGVAGFTLGGGYAWLSNQYGLAIDNIVSFELVTPSGTITSVTEASDADLFFSLKGGNNNFGIVTRFTLKAFPQSTVWGGSASYSADNISVFTAASAKFSSEVSDPKAAMIMTYGYSGSPAQLSLSGMMFYDGPTPPGGIFDDFLALPSLSKDIKSRSFYDFIMSLEFSADNDRVVSNDIPVLDYSESTIKGLIDELNHSASTLFTQGASLTAFSIEPFLPTIFDHAPANSSAYPSSRERAVLLTNLNFQWVGESHDSVFHAAAGAFTQKLGVPGAPRYPNYAIAGTPVKDMYGEEGVRRMEATRERVDPRGVMRLTGGFKV</sequence>
<dbReference type="Proteomes" id="UP000812287">
    <property type="component" value="Unassembled WGS sequence"/>
</dbReference>
<protein>
    <submittedName>
        <fullName evidence="7">FAD-binding domain-containing protein</fullName>
    </submittedName>
</protein>
<dbReference type="Pfam" id="PF01565">
    <property type="entry name" value="FAD_binding_4"/>
    <property type="match status" value="1"/>
</dbReference>
<dbReference type="PANTHER" id="PTHR42973:SF13">
    <property type="entry name" value="FAD-BINDING PCMH-TYPE DOMAIN-CONTAINING PROTEIN"/>
    <property type="match status" value="1"/>
</dbReference>
<dbReference type="GeneID" id="66110459"/>
<feature type="domain" description="FAD-binding PCMH-type" evidence="6">
    <location>
        <begin position="53"/>
        <end position="223"/>
    </location>
</feature>
<dbReference type="PROSITE" id="PS51387">
    <property type="entry name" value="FAD_PCMH"/>
    <property type="match status" value="1"/>
</dbReference>
<dbReference type="AlphaFoldDB" id="A0A9P7VT01"/>
<dbReference type="GO" id="GO:0016491">
    <property type="term" value="F:oxidoreductase activity"/>
    <property type="evidence" value="ECO:0007669"/>
    <property type="project" value="UniProtKB-KW"/>
</dbReference>
<name>A0A9P7VT01_9AGAR</name>
<dbReference type="InterPro" id="IPR050416">
    <property type="entry name" value="FAD-linked_Oxidoreductase"/>
</dbReference>
<keyword evidence="3" id="KW-0274">FAD</keyword>
<dbReference type="OrthoDB" id="2151789at2759"/>
<accession>A0A9P7VT01</accession>
<dbReference type="InterPro" id="IPR006094">
    <property type="entry name" value="Oxid_FAD_bind_N"/>
</dbReference>
<evidence type="ECO:0000256" key="4">
    <source>
        <dbReference type="ARBA" id="ARBA00023002"/>
    </source>
</evidence>
<gene>
    <name evidence="7" type="ORF">BT62DRAFT_951023</name>
</gene>
<proteinExistence type="inferred from homology"/>
<evidence type="ECO:0000259" key="6">
    <source>
        <dbReference type="PROSITE" id="PS51387"/>
    </source>
</evidence>
<feature type="signal peptide" evidence="5">
    <location>
        <begin position="1"/>
        <end position="17"/>
    </location>
</feature>
<dbReference type="InterPro" id="IPR036318">
    <property type="entry name" value="FAD-bd_PCMH-like_sf"/>
</dbReference>
<dbReference type="PANTHER" id="PTHR42973">
    <property type="entry name" value="BINDING OXIDOREDUCTASE, PUTATIVE (AFU_ORTHOLOGUE AFUA_1G17690)-RELATED"/>
    <property type="match status" value="1"/>
</dbReference>
<comment type="caution">
    <text evidence="7">The sequence shown here is derived from an EMBL/GenBank/DDBJ whole genome shotgun (WGS) entry which is preliminary data.</text>
</comment>
<keyword evidence="4" id="KW-0560">Oxidoreductase</keyword>
<comment type="similarity">
    <text evidence="1">Belongs to the oxygen-dependent FAD-linked oxidoreductase family.</text>
</comment>
<reference evidence="7" key="1">
    <citation type="submission" date="2020-11" db="EMBL/GenBank/DDBJ databases">
        <title>Adaptations for nitrogen fixation in a non-lichenized fungal sporocarp promotes dispersal by wood-feeding termites.</title>
        <authorList>
            <consortium name="DOE Joint Genome Institute"/>
            <person name="Koch R.A."/>
            <person name="Yoon G."/>
            <person name="Arayal U."/>
            <person name="Lail K."/>
            <person name="Amirebrahimi M."/>
            <person name="Labutti K."/>
            <person name="Lipzen A."/>
            <person name="Riley R."/>
            <person name="Barry K."/>
            <person name="Henrissat B."/>
            <person name="Grigoriev I.V."/>
            <person name="Herr J.R."/>
            <person name="Aime M.C."/>
        </authorList>
    </citation>
    <scope>NUCLEOTIDE SEQUENCE</scope>
    <source>
        <strain evidence="7">MCA 3950</strain>
    </source>
</reference>
<evidence type="ECO:0000256" key="2">
    <source>
        <dbReference type="ARBA" id="ARBA00022630"/>
    </source>
</evidence>
<feature type="chain" id="PRO_5040400233" evidence="5">
    <location>
        <begin position="18"/>
        <end position="471"/>
    </location>
</feature>